<keyword evidence="2" id="KW-0732">Signal</keyword>
<keyword evidence="1" id="KW-0862">Zinc</keyword>
<dbReference type="SUPFAM" id="SSF63446">
    <property type="entry name" value="Type I dockerin domain"/>
    <property type="match status" value="1"/>
</dbReference>
<keyword evidence="1" id="KW-0479">Metal-binding</keyword>
<protein>
    <submittedName>
        <fullName evidence="4">Peptidase m12a</fullName>
    </submittedName>
</protein>
<feature type="active site" evidence="1">
    <location>
        <position position="140"/>
    </location>
</feature>
<dbReference type="SMART" id="SM00235">
    <property type="entry name" value="ZnMc"/>
    <property type="match status" value="1"/>
</dbReference>
<gene>
    <name evidence="4" type="ORF">MSL71_27540</name>
</gene>
<dbReference type="PANTHER" id="PTHR10127:SF850">
    <property type="entry name" value="METALLOENDOPEPTIDASE"/>
    <property type="match status" value="1"/>
</dbReference>
<dbReference type="GO" id="GO:0008270">
    <property type="term" value="F:zinc ion binding"/>
    <property type="evidence" value="ECO:0007669"/>
    <property type="project" value="UniProtKB-UniRule"/>
</dbReference>
<keyword evidence="1" id="KW-0378">Hydrolase</keyword>
<keyword evidence="1" id="KW-0482">Metalloprotease</keyword>
<dbReference type="AlphaFoldDB" id="A0A4U8YNS6"/>
<evidence type="ECO:0000256" key="2">
    <source>
        <dbReference type="SAM" id="SignalP"/>
    </source>
</evidence>
<keyword evidence="5" id="KW-1185">Reference proteome</keyword>
<accession>A0A4U8YNS6</accession>
<dbReference type="PANTHER" id="PTHR10127">
    <property type="entry name" value="DISCOIDIN, CUB, EGF, LAMININ , AND ZINC METALLOPROTEASE DOMAIN CONTAINING"/>
    <property type="match status" value="1"/>
</dbReference>
<dbReference type="Gene3D" id="3.40.390.10">
    <property type="entry name" value="Collagenase (Catalytic Domain)"/>
    <property type="match status" value="1"/>
</dbReference>
<keyword evidence="1" id="KW-0645">Protease</keyword>
<dbReference type="Pfam" id="PF01400">
    <property type="entry name" value="Astacin"/>
    <property type="match status" value="1"/>
</dbReference>
<dbReference type="InterPro" id="IPR024079">
    <property type="entry name" value="MetalloPept_cat_dom_sf"/>
</dbReference>
<comment type="caution">
    <text evidence="1">Lacks conserved residue(s) required for the propagation of feature annotation.</text>
</comment>
<dbReference type="GO" id="GO:0004553">
    <property type="term" value="F:hydrolase activity, hydrolyzing O-glycosyl compounds"/>
    <property type="evidence" value="ECO:0007669"/>
    <property type="project" value="InterPro"/>
</dbReference>
<dbReference type="PROSITE" id="PS51864">
    <property type="entry name" value="ASTACIN"/>
    <property type="match status" value="1"/>
</dbReference>
<feature type="binding site" evidence="1">
    <location>
        <position position="143"/>
    </location>
    <ligand>
        <name>Zn(2+)</name>
        <dbReference type="ChEBI" id="CHEBI:29105"/>
        <note>catalytic</note>
    </ligand>
</feature>
<dbReference type="GO" id="GO:0004222">
    <property type="term" value="F:metalloendopeptidase activity"/>
    <property type="evidence" value="ECO:0007669"/>
    <property type="project" value="UniProtKB-UniRule"/>
</dbReference>
<dbReference type="EMBL" id="CAADHO010000004">
    <property type="protein sequence ID" value="VFQ45097.1"/>
    <property type="molecule type" value="Genomic_DNA"/>
</dbReference>
<evidence type="ECO:0000313" key="4">
    <source>
        <dbReference type="EMBL" id="VFQ45097.1"/>
    </source>
</evidence>
<proteinExistence type="predicted"/>
<dbReference type="RefSeq" id="WP_180141255.1">
    <property type="nucleotide sequence ID" value="NZ_CAADHO010000004.1"/>
</dbReference>
<dbReference type="GO" id="GO:0006508">
    <property type="term" value="P:proteolysis"/>
    <property type="evidence" value="ECO:0007669"/>
    <property type="project" value="UniProtKB-KW"/>
</dbReference>
<feature type="binding site" evidence="1">
    <location>
        <position position="139"/>
    </location>
    <ligand>
        <name>Zn(2+)</name>
        <dbReference type="ChEBI" id="CHEBI:29105"/>
        <note>catalytic</note>
    </ligand>
</feature>
<dbReference type="Proteomes" id="UP000507962">
    <property type="component" value="Unassembled WGS sequence"/>
</dbReference>
<feature type="chain" id="PRO_5020539612" evidence="2">
    <location>
        <begin position="31"/>
        <end position="306"/>
    </location>
</feature>
<dbReference type="PRINTS" id="PR00480">
    <property type="entry name" value="ASTACIN"/>
</dbReference>
<comment type="cofactor">
    <cofactor evidence="1">
        <name>Zn(2+)</name>
        <dbReference type="ChEBI" id="CHEBI:29105"/>
    </cofactor>
    <text evidence="1">Binds 1 zinc ion per subunit.</text>
</comment>
<evidence type="ECO:0000259" key="3">
    <source>
        <dbReference type="PROSITE" id="PS51864"/>
    </source>
</evidence>
<dbReference type="InterPro" id="IPR002105">
    <property type="entry name" value="Dockerin_1_rpt"/>
</dbReference>
<dbReference type="InterPro" id="IPR018247">
    <property type="entry name" value="EF_Hand_1_Ca_BS"/>
</dbReference>
<name>A0A4U8YNS6_9BACT</name>
<feature type="binding site" evidence="1">
    <location>
        <position position="149"/>
    </location>
    <ligand>
        <name>Zn(2+)</name>
        <dbReference type="ChEBI" id="CHEBI:29105"/>
        <note>catalytic</note>
    </ligand>
</feature>
<dbReference type="InterPro" id="IPR036439">
    <property type="entry name" value="Dockerin_dom_sf"/>
</dbReference>
<dbReference type="PROSITE" id="PS00018">
    <property type="entry name" value="EF_HAND_1"/>
    <property type="match status" value="1"/>
</dbReference>
<reference evidence="4 5" key="1">
    <citation type="submission" date="2019-03" db="EMBL/GenBank/DDBJ databases">
        <authorList>
            <person name="Nijsse B."/>
        </authorList>
    </citation>
    <scope>NUCLEOTIDE SEQUENCE [LARGE SCALE GENOMIC DNA]</scope>
    <source>
        <strain evidence="4">Desulfoluna butyratoxydans MSL71</strain>
    </source>
</reference>
<dbReference type="GO" id="GO:0000272">
    <property type="term" value="P:polysaccharide catabolic process"/>
    <property type="evidence" value="ECO:0007669"/>
    <property type="project" value="InterPro"/>
</dbReference>
<evidence type="ECO:0000313" key="5">
    <source>
        <dbReference type="Proteomes" id="UP000507962"/>
    </source>
</evidence>
<organism evidence="4 5">
    <name type="scientific">Desulfoluna butyratoxydans</name>
    <dbReference type="NCBI Taxonomy" id="231438"/>
    <lineage>
        <taxon>Bacteria</taxon>
        <taxon>Pseudomonadati</taxon>
        <taxon>Thermodesulfobacteriota</taxon>
        <taxon>Desulfobacteria</taxon>
        <taxon>Desulfobacterales</taxon>
        <taxon>Desulfolunaceae</taxon>
        <taxon>Desulfoluna</taxon>
    </lineage>
</organism>
<feature type="signal peptide" evidence="2">
    <location>
        <begin position="1"/>
        <end position="30"/>
    </location>
</feature>
<sequence length="306" mass="34162">MKRKKSGIKLVILMFLLANMMLVNQFTAHAALVVPKSRVWPGGIIPYVIDENVLPLGRQKIHKAIEEYHSNTSLHFVERNSENEHLYPDYKRFYYNENGYCNAGGNGFVSGETIINLNSIIECVAHPNGGDNGLRVIVHELGHVVGLYHENSRPDLWDYFTIDWSLVVDPECPDRREVNLIGTALEGYDYFSIMSNVPPPCSVNEMGGPGWDYADPIDPDISIYDVRMRGGSAKDIYKLSDGDKDGIAWLYGVGTDLNHDGEVDFVDYMVCMSIILGYSSDNGDVNGDGETNLADLNSIIVEVFTE</sequence>
<dbReference type="Gene3D" id="1.10.1330.10">
    <property type="entry name" value="Dockerin domain"/>
    <property type="match status" value="1"/>
</dbReference>
<dbReference type="Pfam" id="PF00404">
    <property type="entry name" value="Dockerin_1"/>
    <property type="match status" value="1"/>
</dbReference>
<feature type="domain" description="Peptidase M12A" evidence="3">
    <location>
        <begin position="30"/>
        <end position="254"/>
    </location>
</feature>
<dbReference type="InterPro" id="IPR006026">
    <property type="entry name" value="Peptidase_Metallo"/>
</dbReference>
<dbReference type="SUPFAM" id="SSF55486">
    <property type="entry name" value="Metalloproteases ('zincins'), catalytic domain"/>
    <property type="match status" value="1"/>
</dbReference>
<evidence type="ECO:0000256" key="1">
    <source>
        <dbReference type="PROSITE-ProRule" id="PRU01211"/>
    </source>
</evidence>
<dbReference type="InterPro" id="IPR001506">
    <property type="entry name" value="Peptidase_M12A"/>
</dbReference>